<protein>
    <submittedName>
        <fullName evidence="1">Uncharacterized protein</fullName>
    </submittedName>
</protein>
<evidence type="ECO:0000313" key="2">
    <source>
        <dbReference type="Proteomes" id="UP000886501"/>
    </source>
</evidence>
<keyword evidence="2" id="KW-1185">Reference proteome</keyword>
<sequence>MRLSNALSPLADLRYAIGASLWPTILDIYKSPSLFFRPAALSQVVMAHIWVLFGDPTDEGGRPTKQRLITPNAYGVVLDVGAGHGHTVGYLDRNKVTKYLALEPNTRMHAHIRTSAHSAGFNEDDGTLVILSCGAEDVPSILEALRATQPPVDTIISILTFCSIPSPERTIRNLVRDVLKPGGQLLFYEHMLSPREDVAWWQRAWAPIWAMPFDGCRLDRPVHSWIDDLTLTEDNGMETSAWSERMLWGKEGEDEENLWWHQVGKFVKQS</sequence>
<dbReference type="Proteomes" id="UP000886501">
    <property type="component" value="Unassembled WGS sequence"/>
</dbReference>
<organism evidence="1 2">
    <name type="scientific">Thelephora ganbajun</name>
    <name type="common">Ganba fungus</name>
    <dbReference type="NCBI Taxonomy" id="370292"/>
    <lineage>
        <taxon>Eukaryota</taxon>
        <taxon>Fungi</taxon>
        <taxon>Dikarya</taxon>
        <taxon>Basidiomycota</taxon>
        <taxon>Agaricomycotina</taxon>
        <taxon>Agaricomycetes</taxon>
        <taxon>Thelephorales</taxon>
        <taxon>Thelephoraceae</taxon>
        <taxon>Thelephora</taxon>
    </lineage>
</organism>
<reference evidence="1" key="1">
    <citation type="submission" date="2019-10" db="EMBL/GenBank/DDBJ databases">
        <authorList>
            <consortium name="DOE Joint Genome Institute"/>
            <person name="Kuo A."/>
            <person name="Miyauchi S."/>
            <person name="Kiss E."/>
            <person name="Drula E."/>
            <person name="Kohler A."/>
            <person name="Sanchez-Garcia M."/>
            <person name="Andreopoulos B."/>
            <person name="Barry K.W."/>
            <person name="Bonito G."/>
            <person name="Buee M."/>
            <person name="Carver A."/>
            <person name="Chen C."/>
            <person name="Cichocki N."/>
            <person name="Clum A."/>
            <person name="Culley D."/>
            <person name="Crous P.W."/>
            <person name="Fauchery L."/>
            <person name="Girlanda M."/>
            <person name="Hayes R."/>
            <person name="Keri Z."/>
            <person name="Labutti K."/>
            <person name="Lipzen A."/>
            <person name="Lombard V."/>
            <person name="Magnuson J."/>
            <person name="Maillard F."/>
            <person name="Morin E."/>
            <person name="Murat C."/>
            <person name="Nolan M."/>
            <person name="Ohm R."/>
            <person name="Pangilinan J."/>
            <person name="Pereira M."/>
            <person name="Perotto S."/>
            <person name="Peter M."/>
            <person name="Riley R."/>
            <person name="Sitrit Y."/>
            <person name="Stielow B."/>
            <person name="Szollosi G."/>
            <person name="Zifcakova L."/>
            <person name="Stursova M."/>
            <person name="Spatafora J.W."/>
            <person name="Tedersoo L."/>
            <person name="Vaario L.-M."/>
            <person name="Yamada A."/>
            <person name="Yan M."/>
            <person name="Wang P."/>
            <person name="Xu J."/>
            <person name="Bruns T."/>
            <person name="Baldrian P."/>
            <person name="Vilgalys R."/>
            <person name="Henrissat B."/>
            <person name="Grigoriev I.V."/>
            <person name="Hibbett D."/>
            <person name="Nagy L.G."/>
            <person name="Martin F.M."/>
        </authorList>
    </citation>
    <scope>NUCLEOTIDE SEQUENCE</scope>
    <source>
        <strain evidence="1">P2</strain>
    </source>
</reference>
<dbReference type="EMBL" id="MU117962">
    <property type="protein sequence ID" value="KAF9653792.1"/>
    <property type="molecule type" value="Genomic_DNA"/>
</dbReference>
<evidence type="ECO:0000313" key="1">
    <source>
        <dbReference type="EMBL" id="KAF9653792.1"/>
    </source>
</evidence>
<name>A0ACB6ZVV4_THEGA</name>
<proteinExistence type="predicted"/>
<comment type="caution">
    <text evidence="1">The sequence shown here is derived from an EMBL/GenBank/DDBJ whole genome shotgun (WGS) entry which is preliminary data.</text>
</comment>
<reference evidence="1" key="2">
    <citation type="journal article" date="2020" name="Nat. Commun.">
        <title>Large-scale genome sequencing of mycorrhizal fungi provides insights into the early evolution of symbiotic traits.</title>
        <authorList>
            <person name="Miyauchi S."/>
            <person name="Kiss E."/>
            <person name="Kuo A."/>
            <person name="Drula E."/>
            <person name="Kohler A."/>
            <person name="Sanchez-Garcia M."/>
            <person name="Morin E."/>
            <person name="Andreopoulos B."/>
            <person name="Barry K.W."/>
            <person name="Bonito G."/>
            <person name="Buee M."/>
            <person name="Carver A."/>
            <person name="Chen C."/>
            <person name="Cichocki N."/>
            <person name="Clum A."/>
            <person name="Culley D."/>
            <person name="Crous P.W."/>
            <person name="Fauchery L."/>
            <person name="Girlanda M."/>
            <person name="Hayes R.D."/>
            <person name="Keri Z."/>
            <person name="LaButti K."/>
            <person name="Lipzen A."/>
            <person name="Lombard V."/>
            <person name="Magnuson J."/>
            <person name="Maillard F."/>
            <person name="Murat C."/>
            <person name="Nolan M."/>
            <person name="Ohm R.A."/>
            <person name="Pangilinan J."/>
            <person name="Pereira M.F."/>
            <person name="Perotto S."/>
            <person name="Peter M."/>
            <person name="Pfister S."/>
            <person name="Riley R."/>
            <person name="Sitrit Y."/>
            <person name="Stielow J.B."/>
            <person name="Szollosi G."/>
            <person name="Zifcakova L."/>
            <person name="Stursova M."/>
            <person name="Spatafora J.W."/>
            <person name="Tedersoo L."/>
            <person name="Vaario L.M."/>
            <person name="Yamada A."/>
            <person name="Yan M."/>
            <person name="Wang P."/>
            <person name="Xu J."/>
            <person name="Bruns T."/>
            <person name="Baldrian P."/>
            <person name="Vilgalys R."/>
            <person name="Dunand C."/>
            <person name="Henrissat B."/>
            <person name="Grigoriev I.V."/>
            <person name="Hibbett D."/>
            <person name="Nagy L.G."/>
            <person name="Martin F.M."/>
        </authorList>
    </citation>
    <scope>NUCLEOTIDE SEQUENCE</scope>
    <source>
        <strain evidence="1">P2</strain>
    </source>
</reference>
<gene>
    <name evidence="1" type="ORF">BDM02DRAFT_3158287</name>
</gene>
<accession>A0ACB6ZVV4</accession>